<dbReference type="SUPFAM" id="SSF53098">
    <property type="entry name" value="Ribonuclease H-like"/>
    <property type="match status" value="1"/>
</dbReference>
<dbReference type="PANTHER" id="PTHR22891">
    <property type="entry name" value="EUKARYOTIC TRANSLATION INITIATION FACTOR 2C"/>
    <property type="match status" value="1"/>
</dbReference>
<reference evidence="2" key="1">
    <citation type="journal article" date="2020" name="Stud. Mycol.">
        <title>101 Dothideomycetes genomes: a test case for predicting lifestyles and emergence of pathogens.</title>
        <authorList>
            <person name="Haridas S."/>
            <person name="Albert R."/>
            <person name="Binder M."/>
            <person name="Bloem J."/>
            <person name="Labutti K."/>
            <person name="Salamov A."/>
            <person name="Andreopoulos B."/>
            <person name="Baker S."/>
            <person name="Barry K."/>
            <person name="Bills G."/>
            <person name="Bluhm B."/>
            <person name="Cannon C."/>
            <person name="Castanera R."/>
            <person name="Culley D."/>
            <person name="Daum C."/>
            <person name="Ezra D."/>
            <person name="Gonzalez J."/>
            <person name="Henrissat B."/>
            <person name="Kuo A."/>
            <person name="Liang C."/>
            <person name="Lipzen A."/>
            <person name="Lutzoni F."/>
            <person name="Magnuson J."/>
            <person name="Mondo S."/>
            <person name="Nolan M."/>
            <person name="Ohm R."/>
            <person name="Pangilinan J."/>
            <person name="Park H.-J."/>
            <person name="Ramirez L."/>
            <person name="Alfaro M."/>
            <person name="Sun H."/>
            <person name="Tritt A."/>
            <person name="Yoshinaga Y."/>
            <person name="Zwiers L.-H."/>
            <person name="Turgeon B."/>
            <person name="Goodwin S."/>
            <person name="Spatafora J."/>
            <person name="Crous P."/>
            <person name="Grigoriev I."/>
        </authorList>
    </citation>
    <scope>NUCLEOTIDE SEQUENCE</scope>
    <source>
        <strain evidence="2">CBS 107.79</strain>
    </source>
</reference>
<evidence type="ECO:0000313" key="2">
    <source>
        <dbReference type="EMBL" id="KAF1972564.1"/>
    </source>
</evidence>
<feature type="domain" description="Piwi" evidence="1">
    <location>
        <begin position="1"/>
        <end position="256"/>
    </location>
</feature>
<dbReference type="InterPro" id="IPR003165">
    <property type="entry name" value="Piwi"/>
</dbReference>
<gene>
    <name evidence="2" type="ORF">BU23DRAFT_643909</name>
</gene>
<evidence type="ECO:0000259" key="1">
    <source>
        <dbReference type="PROSITE" id="PS50822"/>
    </source>
</evidence>
<keyword evidence="3" id="KW-1185">Reference proteome</keyword>
<dbReference type="Gene3D" id="3.30.420.10">
    <property type="entry name" value="Ribonuclease H-like superfamily/Ribonuclease H"/>
    <property type="match status" value="1"/>
</dbReference>
<dbReference type="GO" id="GO:0003676">
    <property type="term" value="F:nucleic acid binding"/>
    <property type="evidence" value="ECO:0007669"/>
    <property type="project" value="InterPro"/>
</dbReference>
<sequence length="274" mass="31134">MVGTNHSALGVDKWLSNTLILEADVMHSRPGALFGTPSIAAIVGSTNRLGGTFLGSLRLQNKENKEMIEDVKGIVRERIEAWYLSQKKLPENILYYRDGVSDSQYNAVKNEELREIYKGFNLFAEQLQARSMKPPQVNLTAIVVTKRHNTRFFPGTPEIKEPKQGNCAPSTLVEQGVTSPYFTEFFLQSHFGLQGTAKPAKYFVLQNDIQGMTVDELQDLTNRLNHAYARATKGVSYAMPAYYADRLCERGRCYIREFLVPSKEDREEQDSRRR</sequence>
<dbReference type="OrthoDB" id="10252740at2759"/>
<organism evidence="2 3">
    <name type="scientific">Bimuria novae-zelandiae CBS 107.79</name>
    <dbReference type="NCBI Taxonomy" id="1447943"/>
    <lineage>
        <taxon>Eukaryota</taxon>
        <taxon>Fungi</taxon>
        <taxon>Dikarya</taxon>
        <taxon>Ascomycota</taxon>
        <taxon>Pezizomycotina</taxon>
        <taxon>Dothideomycetes</taxon>
        <taxon>Pleosporomycetidae</taxon>
        <taxon>Pleosporales</taxon>
        <taxon>Massarineae</taxon>
        <taxon>Didymosphaeriaceae</taxon>
        <taxon>Bimuria</taxon>
    </lineage>
</organism>
<evidence type="ECO:0000313" key="3">
    <source>
        <dbReference type="Proteomes" id="UP000800036"/>
    </source>
</evidence>
<dbReference type="InterPro" id="IPR036397">
    <property type="entry name" value="RNaseH_sf"/>
</dbReference>
<dbReference type="SMART" id="SM00950">
    <property type="entry name" value="Piwi"/>
    <property type="match status" value="1"/>
</dbReference>
<protein>
    <submittedName>
        <fullName evidence="2">Stem cell self-renewal protein Piwi</fullName>
    </submittedName>
</protein>
<name>A0A6A5V664_9PLEO</name>
<dbReference type="EMBL" id="ML976686">
    <property type="protein sequence ID" value="KAF1972564.1"/>
    <property type="molecule type" value="Genomic_DNA"/>
</dbReference>
<proteinExistence type="predicted"/>
<dbReference type="Pfam" id="PF02171">
    <property type="entry name" value="Piwi"/>
    <property type="match status" value="1"/>
</dbReference>
<dbReference type="Proteomes" id="UP000800036">
    <property type="component" value="Unassembled WGS sequence"/>
</dbReference>
<dbReference type="AlphaFoldDB" id="A0A6A5V664"/>
<dbReference type="PROSITE" id="PS50822">
    <property type="entry name" value="PIWI"/>
    <property type="match status" value="1"/>
</dbReference>
<accession>A0A6A5V664</accession>
<dbReference type="InterPro" id="IPR012337">
    <property type="entry name" value="RNaseH-like_sf"/>
</dbReference>